<dbReference type="EMBL" id="JAODUP010000140">
    <property type="protein sequence ID" value="KAK2160095.1"/>
    <property type="molecule type" value="Genomic_DNA"/>
</dbReference>
<dbReference type="InterPro" id="IPR050325">
    <property type="entry name" value="Prot/Nucl_acid_deglycase"/>
</dbReference>
<dbReference type="GO" id="GO:0006979">
    <property type="term" value="P:response to oxidative stress"/>
    <property type="evidence" value="ECO:0007669"/>
    <property type="project" value="TreeGrafter"/>
</dbReference>
<evidence type="ECO:0000256" key="2">
    <source>
        <dbReference type="ARBA" id="ARBA00022490"/>
    </source>
</evidence>
<dbReference type="FunFam" id="3.40.50.880:FF:000022">
    <property type="entry name" value="protein deglycase DJ-1"/>
    <property type="match status" value="1"/>
</dbReference>
<dbReference type="Gene3D" id="3.40.50.880">
    <property type="match status" value="1"/>
</dbReference>
<dbReference type="GO" id="GO:0023051">
    <property type="term" value="P:regulation of signaling"/>
    <property type="evidence" value="ECO:0007669"/>
    <property type="project" value="UniProtKB-ARBA"/>
</dbReference>
<evidence type="ECO:0000256" key="1">
    <source>
        <dbReference type="ARBA" id="ARBA00004496"/>
    </source>
</evidence>
<evidence type="ECO:0000313" key="5">
    <source>
        <dbReference type="Proteomes" id="UP001208570"/>
    </source>
</evidence>
<dbReference type="InterPro" id="IPR006287">
    <property type="entry name" value="DJ-1"/>
</dbReference>
<dbReference type="PANTHER" id="PTHR48094">
    <property type="entry name" value="PROTEIN/NUCLEIC ACID DEGLYCASE DJ-1-RELATED"/>
    <property type="match status" value="1"/>
</dbReference>
<accession>A0AAD9JXQ1</accession>
<dbReference type="GO" id="GO:0010646">
    <property type="term" value="P:regulation of cell communication"/>
    <property type="evidence" value="ECO:0007669"/>
    <property type="project" value="UniProtKB-ARBA"/>
</dbReference>
<dbReference type="GO" id="GO:0046295">
    <property type="term" value="P:glycolate biosynthetic process"/>
    <property type="evidence" value="ECO:0007669"/>
    <property type="project" value="TreeGrafter"/>
</dbReference>
<keyword evidence="5" id="KW-1185">Reference proteome</keyword>
<comment type="caution">
    <text evidence="4">The sequence shown here is derived from an EMBL/GenBank/DDBJ whole genome shotgun (WGS) entry which is preliminary data.</text>
</comment>
<reference evidence="4" key="1">
    <citation type="journal article" date="2023" name="Mol. Biol. Evol.">
        <title>Third-Generation Sequencing Reveals the Adaptive Role of the Epigenome in Three Deep-Sea Polychaetes.</title>
        <authorList>
            <person name="Perez M."/>
            <person name="Aroh O."/>
            <person name="Sun Y."/>
            <person name="Lan Y."/>
            <person name="Juniper S.K."/>
            <person name="Young C.R."/>
            <person name="Angers B."/>
            <person name="Qian P.Y."/>
        </authorList>
    </citation>
    <scope>NUCLEOTIDE SEQUENCE</scope>
    <source>
        <strain evidence="4">P08H-3</strain>
    </source>
</reference>
<evidence type="ECO:0000259" key="3">
    <source>
        <dbReference type="Pfam" id="PF01965"/>
    </source>
</evidence>
<dbReference type="AlphaFoldDB" id="A0AAD9JXQ1"/>
<dbReference type="GO" id="GO:0005739">
    <property type="term" value="C:mitochondrion"/>
    <property type="evidence" value="ECO:0007669"/>
    <property type="project" value="TreeGrafter"/>
</dbReference>
<organism evidence="4 5">
    <name type="scientific">Paralvinella palmiformis</name>
    <dbReference type="NCBI Taxonomy" id="53620"/>
    <lineage>
        <taxon>Eukaryota</taxon>
        <taxon>Metazoa</taxon>
        <taxon>Spiralia</taxon>
        <taxon>Lophotrochozoa</taxon>
        <taxon>Annelida</taxon>
        <taxon>Polychaeta</taxon>
        <taxon>Sedentaria</taxon>
        <taxon>Canalipalpata</taxon>
        <taxon>Terebellida</taxon>
        <taxon>Terebelliformia</taxon>
        <taxon>Alvinellidae</taxon>
        <taxon>Paralvinella</taxon>
    </lineage>
</organism>
<dbReference type="InterPro" id="IPR002818">
    <property type="entry name" value="DJ-1/PfpI"/>
</dbReference>
<dbReference type="GO" id="GO:0005634">
    <property type="term" value="C:nucleus"/>
    <property type="evidence" value="ECO:0007669"/>
    <property type="project" value="TreeGrafter"/>
</dbReference>
<feature type="domain" description="DJ-1/PfpI" evidence="3">
    <location>
        <begin position="31"/>
        <end position="194"/>
    </location>
</feature>
<dbReference type="Proteomes" id="UP001208570">
    <property type="component" value="Unassembled WGS sequence"/>
</dbReference>
<dbReference type="NCBIfam" id="TIGR01383">
    <property type="entry name" value="not_thiJ"/>
    <property type="match status" value="1"/>
</dbReference>
<gene>
    <name evidence="4" type="ORF">LSH36_140g01085</name>
</gene>
<evidence type="ECO:0000313" key="4">
    <source>
        <dbReference type="EMBL" id="KAK2160095.1"/>
    </source>
</evidence>
<dbReference type="CDD" id="cd03135">
    <property type="entry name" value="GATase1_DJ-1"/>
    <property type="match status" value="1"/>
</dbReference>
<dbReference type="Pfam" id="PF01965">
    <property type="entry name" value="DJ-1_PfpI"/>
    <property type="match status" value="1"/>
</dbReference>
<sequence length="213" mass="22658">MLLPAIGILRQVFSPLRFQFSQFCDKITMPSALVILSEGAEEMETVITVDVLRRGGIDVTVAGLSSADPVTCSRGVVIKPDTSLDAAAENSYDAIICPGGMGGAKNLAGSSMVGELLKKQETDGKYVACICAAPIALKSHKIGSGKTITSHPVVGDEMKEAGYKYSEDRVVVDDKLITSRGPGTCFEFALALVEHLQSKQKKDSIIPPMLLKL</sequence>
<dbReference type="PANTHER" id="PTHR48094:SF12">
    <property type="entry name" value="PARKINSON DISEASE PROTEIN 7 HOMOLOG"/>
    <property type="match status" value="1"/>
</dbReference>
<keyword evidence="2" id="KW-0963">Cytoplasm</keyword>
<protein>
    <recommendedName>
        <fullName evidence="3">DJ-1/PfpI domain-containing protein</fullName>
    </recommendedName>
</protein>
<dbReference type="GO" id="GO:1903189">
    <property type="term" value="P:glyoxal metabolic process"/>
    <property type="evidence" value="ECO:0007669"/>
    <property type="project" value="TreeGrafter"/>
</dbReference>
<name>A0AAD9JXQ1_9ANNE</name>
<comment type="subcellular location">
    <subcellularLocation>
        <location evidence="1">Cytoplasm</location>
    </subcellularLocation>
</comment>
<dbReference type="InterPro" id="IPR029062">
    <property type="entry name" value="Class_I_gatase-like"/>
</dbReference>
<dbReference type="SUPFAM" id="SSF52317">
    <property type="entry name" value="Class I glutamine amidotransferase-like"/>
    <property type="match status" value="1"/>
</dbReference>
<proteinExistence type="predicted"/>